<dbReference type="EMBL" id="AUSU01004718">
    <property type="protein sequence ID" value="EPS64594.1"/>
    <property type="molecule type" value="Genomic_DNA"/>
</dbReference>
<feature type="region of interest" description="Disordered" evidence="11">
    <location>
        <begin position="389"/>
        <end position="412"/>
    </location>
</feature>
<evidence type="ECO:0000256" key="4">
    <source>
        <dbReference type="ARBA" id="ARBA00022614"/>
    </source>
</evidence>
<dbReference type="InterPro" id="IPR003591">
    <property type="entry name" value="Leu-rich_rpt_typical-subtyp"/>
</dbReference>
<proteinExistence type="inferred from homology"/>
<comment type="subcellular location">
    <subcellularLocation>
        <location evidence="1">Cell membrane</location>
        <topology evidence="1">Single-pass membrane protein</topology>
    </subcellularLocation>
</comment>
<evidence type="ECO:0000256" key="10">
    <source>
        <dbReference type="ARBA" id="ARBA00023180"/>
    </source>
</evidence>
<accession>S8CCB0</accession>
<gene>
    <name evidence="15" type="ORF">M569_10184</name>
</gene>
<keyword evidence="4" id="KW-0433">Leucine-rich repeat</keyword>
<dbReference type="Proteomes" id="UP000015453">
    <property type="component" value="Unassembled WGS sequence"/>
</dbReference>
<dbReference type="GO" id="GO:0005886">
    <property type="term" value="C:plasma membrane"/>
    <property type="evidence" value="ECO:0007669"/>
    <property type="project" value="UniProtKB-SubCell"/>
</dbReference>
<keyword evidence="5 12" id="KW-0812">Transmembrane</keyword>
<keyword evidence="16" id="KW-1185">Reference proteome</keyword>
<dbReference type="InterPro" id="IPR001245">
    <property type="entry name" value="Ser-Thr/Tyr_kinase_cat_dom"/>
</dbReference>
<dbReference type="Pfam" id="PF07714">
    <property type="entry name" value="PK_Tyr_Ser-Thr"/>
    <property type="match status" value="1"/>
</dbReference>
<dbReference type="FunFam" id="3.80.10.10:FF:000111">
    <property type="entry name" value="LRR receptor-like serine/threonine-protein kinase ERECTA"/>
    <property type="match status" value="1"/>
</dbReference>
<dbReference type="InterPro" id="IPR032675">
    <property type="entry name" value="LRR_dom_sf"/>
</dbReference>
<protein>
    <recommendedName>
        <fullName evidence="14">Protein kinase domain-containing protein</fullName>
    </recommendedName>
</protein>
<dbReference type="Pfam" id="PF00560">
    <property type="entry name" value="LRR_1"/>
    <property type="match status" value="1"/>
</dbReference>
<dbReference type="GO" id="GO:0051707">
    <property type="term" value="P:response to other organism"/>
    <property type="evidence" value="ECO:0007669"/>
    <property type="project" value="UniProtKB-ARBA"/>
</dbReference>
<feature type="signal peptide" evidence="13">
    <location>
        <begin position="1"/>
        <end position="23"/>
    </location>
</feature>
<dbReference type="GO" id="GO:0006952">
    <property type="term" value="P:defense response"/>
    <property type="evidence" value="ECO:0007669"/>
    <property type="project" value="UniProtKB-ARBA"/>
</dbReference>
<dbReference type="Gene3D" id="3.80.10.10">
    <property type="entry name" value="Ribonuclease Inhibitor"/>
    <property type="match status" value="3"/>
</dbReference>
<evidence type="ECO:0000256" key="13">
    <source>
        <dbReference type="SAM" id="SignalP"/>
    </source>
</evidence>
<evidence type="ECO:0000256" key="1">
    <source>
        <dbReference type="ARBA" id="ARBA00004162"/>
    </source>
</evidence>
<dbReference type="Pfam" id="PF23598">
    <property type="entry name" value="LRR_14"/>
    <property type="match status" value="1"/>
</dbReference>
<keyword evidence="10" id="KW-0325">Glycoprotein</keyword>
<name>S8CCB0_9LAMI</name>
<dbReference type="InterPro" id="IPR001611">
    <property type="entry name" value="Leu-rich_rpt"/>
</dbReference>
<keyword evidence="3" id="KW-1003">Cell membrane</keyword>
<dbReference type="PROSITE" id="PS50011">
    <property type="entry name" value="PROTEIN_KINASE_DOM"/>
    <property type="match status" value="1"/>
</dbReference>
<evidence type="ECO:0000313" key="16">
    <source>
        <dbReference type="Proteomes" id="UP000015453"/>
    </source>
</evidence>
<feature type="compositionally biased region" description="Polar residues" evidence="11">
    <location>
        <begin position="389"/>
        <end position="399"/>
    </location>
</feature>
<dbReference type="GO" id="GO:0004674">
    <property type="term" value="F:protein serine/threonine kinase activity"/>
    <property type="evidence" value="ECO:0007669"/>
    <property type="project" value="UniProtKB-EC"/>
</dbReference>
<sequence length="794" mass="86184">MDSSLHLLFISVFFLLRIHPGSSQNGTISEPDYRSLLSLKREFVDLRGVLKGWNDTSPEEACKTWIGIKCADGRVVFIRLPWKGLGGGISERIGELKHLRILSLHDNALQGPLPQSLGRLPNLRGVFLFNNRLSGSVPSSIGNSPALQVLDLSNNRLDGFIPHSIASNSTRLYRLNLSYNDFSGLIPIDLCHSPSLVFIALQHNNISGQIPDEFGAKKVNASYKLQSLALDHNILSGKFPSSLSELVTLRDINLSHNRIAGGLPDELGSLSALSSLDLSNNEMSGPIPEAVGMLTNLSVLNLSSNRFAGGIPGSVRNIGGLTSLDFSGNSLTGEIPKSLANLSNLVSLDLSYNNLSGAVPSALVQRFNSSSFVGNKQLCGYSNMNTCSTETNPRNESQPSSSSSSSSSSPHDHQKSLAKDIIFTAAALILLFLLLICCVLLCCLFRKRVRNKSMKMKHQQQQQPIRRRRSEGEPGYETGGKLVHFDGPFVFTADDLLSATAEILGKSAYGTTYKAVLEDNNEVIVKRLREKLAKPNKEFENEVSHLGRIRHPNLLSLRAYYLGPKGEKLLVYDHISNGSLASFLHGKGPENAIPWTVRLNIAIGIARGLSHLHIEQNTLHGNLNSSSILLDERNSPKIADFGLSRLMSTSSTTGDAVATAGTVGYRAPELSKPKNSASAATTKTDVFSLGVIMLELLTGKSPGEEEANNGVDLPLWVASVKEEEWSGEVFDAGLKSEADLGDHRFHNTLKLAMTCVDPSPAARPEAGEVARKLHQTWHGGDGDEEEDEEKPKPL</sequence>
<keyword evidence="6 13" id="KW-0732">Signal</keyword>
<dbReference type="OrthoDB" id="1890790at2759"/>
<feature type="chain" id="PRO_5004561807" description="Protein kinase domain-containing protein" evidence="13">
    <location>
        <begin position="24"/>
        <end position="794"/>
    </location>
</feature>
<keyword evidence="7" id="KW-0677">Repeat</keyword>
<dbReference type="InterPro" id="IPR000719">
    <property type="entry name" value="Prot_kinase_dom"/>
</dbReference>
<dbReference type="SUPFAM" id="SSF56112">
    <property type="entry name" value="Protein kinase-like (PK-like)"/>
    <property type="match status" value="1"/>
</dbReference>
<dbReference type="InterPro" id="IPR013210">
    <property type="entry name" value="LRR_N_plant-typ"/>
</dbReference>
<dbReference type="SUPFAM" id="SSF52047">
    <property type="entry name" value="RNI-like"/>
    <property type="match status" value="1"/>
</dbReference>
<reference evidence="15 16" key="1">
    <citation type="journal article" date="2013" name="BMC Genomics">
        <title>The miniature genome of a carnivorous plant Genlisea aurea contains a low number of genes and short non-coding sequences.</title>
        <authorList>
            <person name="Leushkin E.V."/>
            <person name="Sutormin R.A."/>
            <person name="Nabieva E.R."/>
            <person name="Penin A.A."/>
            <person name="Kondrashov A.S."/>
            <person name="Logacheva M.D."/>
        </authorList>
    </citation>
    <scope>NUCLEOTIDE SEQUENCE [LARGE SCALE GENOMIC DNA]</scope>
</reference>
<dbReference type="Gene3D" id="1.10.510.10">
    <property type="entry name" value="Transferase(Phosphotransferase) domain 1"/>
    <property type="match status" value="1"/>
</dbReference>
<evidence type="ECO:0000256" key="6">
    <source>
        <dbReference type="ARBA" id="ARBA00022729"/>
    </source>
</evidence>
<dbReference type="Pfam" id="PF08263">
    <property type="entry name" value="LRRNT_2"/>
    <property type="match status" value="1"/>
</dbReference>
<feature type="compositionally biased region" description="Low complexity" evidence="11">
    <location>
        <begin position="400"/>
        <end position="409"/>
    </location>
</feature>
<dbReference type="AlphaFoldDB" id="S8CCB0"/>
<evidence type="ECO:0000313" key="15">
    <source>
        <dbReference type="EMBL" id="EPS64594.1"/>
    </source>
</evidence>
<dbReference type="PANTHER" id="PTHR48008:SF2">
    <property type="entry name" value="PROBABLY INACTIVE LEUCINE-RICH REPEAT RECEPTOR-LIKE PROTEIN KINASE IMK2"/>
    <property type="match status" value="1"/>
</dbReference>
<dbReference type="InterPro" id="IPR011009">
    <property type="entry name" value="Kinase-like_dom_sf"/>
</dbReference>
<dbReference type="FunFam" id="3.80.10.10:FF:000095">
    <property type="entry name" value="LRR receptor-like serine/threonine-protein kinase GSO1"/>
    <property type="match status" value="1"/>
</dbReference>
<feature type="domain" description="Protein kinase" evidence="14">
    <location>
        <begin position="498"/>
        <end position="777"/>
    </location>
</feature>
<evidence type="ECO:0000259" key="14">
    <source>
        <dbReference type="PROSITE" id="PS50011"/>
    </source>
</evidence>
<evidence type="ECO:0000256" key="7">
    <source>
        <dbReference type="ARBA" id="ARBA00022737"/>
    </source>
</evidence>
<evidence type="ECO:0000256" key="5">
    <source>
        <dbReference type="ARBA" id="ARBA00022692"/>
    </source>
</evidence>
<evidence type="ECO:0000256" key="11">
    <source>
        <dbReference type="SAM" id="MobiDB-lite"/>
    </source>
</evidence>
<feature type="region of interest" description="Disordered" evidence="11">
    <location>
        <begin position="760"/>
        <end position="794"/>
    </location>
</feature>
<evidence type="ECO:0000256" key="8">
    <source>
        <dbReference type="ARBA" id="ARBA00022989"/>
    </source>
</evidence>
<dbReference type="SMART" id="SM00369">
    <property type="entry name" value="LRR_TYP"/>
    <property type="match status" value="6"/>
</dbReference>
<evidence type="ECO:0000256" key="12">
    <source>
        <dbReference type="SAM" id="Phobius"/>
    </source>
</evidence>
<organism evidence="15 16">
    <name type="scientific">Genlisea aurea</name>
    <dbReference type="NCBI Taxonomy" id="192259"/>
    <lineage>
        <taxon>Eukaryota</taxon>
        <taxon>Viridiplantae</taxon>
        <taxon>Streptophyta</taxon>
        <taxon>Embryophyta</taxon>
        <taxon>Tracheophyta</taxon>
        <taxon>Spermatophyta</taxon>
        <taxon>Magnoliopsida</taxon>
        <taxon>eudicotyledons</taxon>
        <taxon>Gunneridae</taxon>
        <taxon>Pentapetalae</taxon>
        <taxon>asterids</taxon>
        <taxon>lamiids</taxon>
        <taxon>Lamiales</taxon>
        <taxon>Lentibulariaceae</taxon>
        <taxon>Genlisea</taxon>
    </lineage>
</organism>
<feature type="region of interest" description="Disordered" evidence="11">
    <location>
        <begin position="453"/>
        <end position="474"/>
    </location>
</feature>
<dbReference type="Gene3D" id="3.30.200.20">
    <property type="entry name" value="Phosphorylase Kinase, domain 1"/>
    <property type="match status" value="1"/>
</dbReference>
<comment type="similarity">
    <text evidence="2">Belongs to the RLP family.</text>
</comment>
<feature type="transmembrane region" description="Helical" evidence="12">
    <location>
        <begin position="421"/>
        <end position="445"/>
    </location>
</feature>
<comment type="caution">
    <text evidence="15">The sequence shown here is derived from an EMBL/GenBank/DDBJ whole genome shotgun (WGS) entry which is preliminary data.</text>
</comment>
<keyword evidence="9 12" id="KW-0472">Membrane</keyword>
<dbReference type="InterPro" id="IPR052451">
    <property type="entry name" value="Ser/Thr_kinase-like"/>
</dbReference>
<evidence type="ECO:0000256" key="9">
    <source>
        <dbReference type="ARBA" id="ARBA00023136"/>
    </source>
</evidence>
<dbReference type="PANTHER" id="PTHR48008">
    <property type="entry name" value="LEUCINE-RICH REPEAT RECEPTOR-LIKE PROTEIN KINASE IMK3-RELATED"/>
    <property type="match status" value="1"/>
</dbReference>
<keyword evidence="8 12" id="KW-1133">Transmembrane helix</keyword>
<dbReference type="Pfam" id="PF13855">
    <property type="entry name" value="LRR_8"/>
    <property type="match status" value="1"/>
</dbReference>
<evidence type="ECO:0000256" key="2">
    <source>
        <dbReference type="ARBA" id="ARBA00009592"/>
    </source>
</evidence>
<dbReference type="PRINTS" id="PR00019">
    <property type="entry name" value="LEURICHRPT"/>
</dbReference>
<dbReference type="GO" id="GO:0005524">
    <property type="term" value="F:ATP binding"/>
    <property type="evidence" value="ECO:0007669"/>
    <property type="project" value="InterPro"/>
</dbReference>
<dbReference type="InterPro" id="IPR055414">
    <property type="entry name" value="LRR_R13L4/SHOC2-like"/>
</dbReference>
<evidence type="ECO:0000256" key="3">
    <source>
        <dbReference type="ARBA" id="ARBA00022475"/>
    </source>
</evidence>